<dbReference type="Proteomes" id="UP000682811">
    <property type="component" value="Unassembled WGS sequence"/>
</dbReference>
<evidence type="ECO:0000313" key="3">
    <source>
        <dbReference type="Proteomes" id="UP000682811"/>
    </source>
</evidence>
<comment type="caution">
    <text evidence="2">The sequence shown here is derived from an EMBL/GenBank/DDBJ whole genome shotgun (WGS) entry which is preliminary data.</text>
</comment>
<evidence type="ECO:0000256" key="1">
    <source>
        <dbReference type="SAM" id="Phobius"/>
    </source>
</evidence>
<name>A0A920CSW2_9BACL</name>
<keyword evidence="1" id="KW-0812">Transmembrane</keyword>
<keyword evidence="1" id="KW-0472">Membrane</keyword>
<gene>
    <name evidence="2" type="ORF">J34TS1_33440</name>
</gene>
<feature type="transmembrane region" description="Helical" evidence="1">
    <location>
        <begin position="63"/>
        <end position="86"/>
    </location>
</feature>
<protein>
    <submittedName>
        <fullName evidence="2">Uncharacterized protein</fullName>
    </submittedName>
</protein>
<accession>A0A920CSW2</accession>
<organism evidence="2 3">
    <name type="scientific">Paenibacillus azoreducens</name>
    <dbReference type="NCBI Taxonomy" id="116718"/>
    <lineage>
        <taxon>Bacteria</taxon>
        <taxon>Bacillati</taxon>
        <taxon>Bacillota</taxon>
        <taxon>Bacilli</taxon>
        <taxon>Bacillales</taxon>
        <taxon>Paenibacillaceae</taxon>
        <taxon>Paenibacillus</taxon>
    </lineage>
</organism>
<sequence>MEGNKIVLPILGALLAAVIGGAAWAVIVALTNYELGIVAWAVGGLAGYAVAKLANRQVSAAHQVIAVVASLIGILLGKYFTVGYLYTESFSGIFESEVMTVFQENFSSLFDVMDIVFIALAVATAWQLPKRLARQAAAPAAESTQAAE</sequence>
<dbReference type="EMBL" id="BORT01000014">
    <property type="protein sequence ID" value="GIO48579.1"/>
    <property type="molecule type" value="Genomic_DNA"/>
</dbReference>
<feature type="transmembrane region" description="Helical" evidence="1">
    <location>
        <begin position="106"/>
        <end position="126"/>
    </location>
</feature>
<evidence type="ECO:0000313" key="2">
    <source>
        <dbReference type="EMBL" id="GIO48579.1"/>
    </source>
</evidence>
<keyword evidence="1" id="KW-1133">Transmembrane helix</keyword>
<keyword evidence="3" id="KW-1185">Reference proteome</keyword>
<dbReference type="AlphaFoldDB" id="A0A920CSW2"/>
<feature type="transmembrane region" description="Helical" evidence="1">
    <location>
        <begin position="35"/>
        <end position="51"/>
    </location>
</feature>
<proteinExistence type="predicted"/>
<reference evidence="2 3" key="1">
    <citation type="submission" date="2021-03" db="EMBL/GenBank/DDBJ databases">
        <title>Antimicrobial resistance genes in bacteria isolated from Japanese honey, and their potential for conferring macrolide and lincosamide resistance in the American foulbrood pathogen Paenibacillus larvae.</title>
        <authorList>
            <person name="Okamoto M."/>
            <person name="Kumagai M."/>
            <person name="Kanamori H."/>
            <person name="Takamatsu D."/>
        </authorList>
    </citation>
    <scope>NUCLEOTIDE SEQUENCE [LARGE SCALE GENOMIC DNA]</scope>
    <source>
        <strain evidence="2 3">J34TS1</strain>
    </source>
</reference>
<dbReference type="RefSeq" id="WP_212979207.1">
    <property type="nucleotide sequence ID" value="NZ_AP025343.1"/>
</dbReference>